<evidence type="ECO:0000313" key="10">
    <source>
        <dbReference type="Proteomes" id="UP000001202"/>
    </source>
</evidence>
<dbReference type="NCBIfam" id="TIGR00401">
    <property type="entry name" value="msrA"/>
    <property type="match status" value="1"/>
</dbReference>
<evidence type="ECO:0000256" key="4">
    <source>
        <dbReference type="ARBA" id="ARBA00047806"/>
    </source>
</evidence>
<feature type="domain" description="MsrB" evidence="8">
    <location>
        <begin position="1"/>
        <end position="124"/>
    </location>
</feature>
<comment type="catalytic activity">
    <reaction evidence="5">
        <text>L-methionyl-[protein] + [thioredoxin]-disulfide + H2O = L-methionyl-(R)-S-oxide-[protein] + [thioredoxin]-dithiol</text>
        <dbReference type="Rhea" id="RHEA:24164"/>
        <dbReference type="Rhea" id="RHEA-COMP:10698"/>
        <dbReference type="Rhea" id="RHEA-COMP:10700"/>
        <dbReference type="Rhea" id="RHEA-COMP:12313"/>
        <dbReference type="Rhea" id="RHEA-COMP:12314"/>
        <dbReference type="ChEBI" id="CHEBI:15377"/>
        <dbReference type="ChEBI" id="CHEBI:16044"/>
        <dbReference type="ChEBI" id="CHEBI:29950"/>
        <dbReference type="ChEBI" id="CHEBI:45764"/>
        <dbReference type="ChEBI" id="CHEBI:50058"/>
        <dbReference type="EC" id="1.8.4.12"/>
    </reaction>
</comment>
<comment type="catalytic activity">
    <reaction evidence="4 7">
        <text>L-methionyl-[protein] + [thioredoxin]-disulfide + H2O = L-methionyl-(S)-S-oxide-[protein] + [thioredoxin]-dithiol</text>
        <dbReference type="Rhea" id="RHEA:14217"/>
        <dbReference type="Rhea" id="RHEA-COMP:10698"/>
        <dbReference type="Rhea" id="RHEA-COMP:10700"/>
        <dbReference type="Rhea" id="RHEA-COMP:12313"/>
        <dbReference type="Rhea" id="RHEA-COMP:12315"/>
        <dbReference type="ChEBI" id="CHEBI:15377"/>
        <dbReference type="ChEBI" id="CHEBI:16044"/>
        <dbReference type="ChEBI" id="CHEBI:29950"/>
        <dbReference type="ChEBI" id="CHEBI:44120"/>
        <dbReference type="ChEBI" id="CHEBI:50058"/>
        <dbReference type="EC" id="1.8.4.11"/>
    </reaction>
</comment>
<dbReference type="GO" id="GO:0008113">
    <property type="term" value="F:peptide-methionine (S)-S-oxide reductase activity"/>
    <property type="evidence" value="ECO:0007669"/>
    <property type="project" value="UniProtKB-UniRule"/>
</dbReference>
<dbReference type="RefSeq" id="WP_010882079.1">
    <property type="nucleotide sequence ID" value="NC_010741.1"/>
</dbReference>
<evidence type="ECO:0000256" key="2">
    <source>
        <dbReference type="ARBA" id="ARBA00023268"/>
    </source>
</evidence>
<dbReference type="Proteomes" id="UP000001202">
    <property type="component" value="Chromosome"/>
</dbReference>
<comment type="function">
    <text evidence="3 7">Has an important function as a repair enzyme for proteins that have been inactivated by oxidation. Catalyzes the reversible oxidation-reduction of methionine sulfoxide in proteins to methionine.</text>
</comment>
<dbReference type="InterPro" id="IPR036509">
    <property type="entry name" value="Met_Sox_Rdtase_MsrA_sf"/>
</dbReference>
<gene>
    <name evidence="7 9" type="primary">msrA</name>
    <name evidence="9" type="ordered locus">TPASS_0633</name>
</gene>
<keyword evidence="1 7" id="KW-0560">Oxidoreductase</keyword>
<evidence type="ECO:0000256" key="7">
    <source>
        <dbReference type="HAMAP-Rule" id="MF_01401"/>
    </source>
</evidence>
<evidence type="ECO:0000256" key="3">
    <source>
        <dbReference type="ARBA" id="ARBA00024679"/>
    </source>
</evidence>
<dbReference type="KEGG" id="tpp:TPASS_0633"/>
<dbReference type="InterPro" id="IPR011057">
    <property type="entry name" value="Mss4-like_sf"/>
</dbReference>
<evidence type="ECO:0000256" key="1">
    <source>
        <dbReference type="ARBA" id="ARBA00023002"/>
    </source>
</evidence>
<accession>A0A0H3BKX2</accession>
<dbReference type="PANTHER" id="PTHR43774:SF1">
    <property type="entry name" value="PEPTIDE METHIONINE SULFOXIDE REDUCTASE MSRA 2"/>
    <property type="match status" value="1"/>
</dbReference>
<evidence type="ECO:0000256" key="6">
    <source>
        <dbReference type="ARBA" id="ARBA00048782"/>
    </source>
</evidence>
<protein>
    <recommendedName>
        <fullName evidence="7">Peptide methionine sulfoxide reductase MsrA</fullName>
        <shortName evidence="7">Protein-methionine-S-oxide reductase</shortName>
        <ecNumber evidence="7">1.8.4.11</ecNumber>
    </recommendedName>
    <alternativeName>
        <fullName evidence="7">Peptide-methionine (S)-S-oxide reductase</fullName>
        <shortName evidence="7">Peptide Met(O) reductase</shortName>
    </alternativeName>
</protein>
<sequence>MLANLQHLSDIQYRVTQQSATETPFKNEFWNSYQPGFYLDVVSGELLFLSEDKFDSGCGWPSFSAPAYARAVIEKEDRTHNMLRTEVRSRNANSHLGHVFKDGPPERGGLRYCINSAALRFVAREEGTALFAAGCFWSTEAYFRRVKGVLRVRVGYTGGTTKSPTYRNVCTGTTGHAEAVEILFDPQVISYEDLLKHFFRMHDPTSLNKQGGDVGTQYRSAIFYLSGTQKQQAETLMGRYAGAGKFTRPLVTTLEEARDFYPAEEYHQDYLTKNPGGYCHVSLHLASEPLE</sequence>
<dbReference type="EMBL" id="CP000805">
    <property type="protein sequence ID" value="ACD71052.1"/>
    <property type="molecule type" value="Genomic_DNA"/>
</dbReference>
<name>A0A0H3BKX2_TREPS</name>
<comment type="catalytic activity">
    <reaction evidence="6 7">
        <text>[thioredoxin]-disulfide + L-methionine + H2O = L-methionine (S)-S-oxide + [thioredoxin]-dithiol</text>
        <dbReference type="Rhea" id="RHEA:19993"/>
        <dbReference type="Rhea" id="RHEA-COMP:10698"/>
        <dbReference type="Rhea" id="RHEA-COMP:10700"/>
        <dbReference type="ChEBI" id="CHEBI:15377"/>
        <dbReference type="ChEBI" id="CHEBI:29950"/>
        <dbReference type="ChEBI" id="CHEBI:50058"/>
        <dbReference type="ChEBI" id="CHEBI:57844"/>
        <dbReference type="ChEBI" id="CHEBI:58772"/>
        <dbReference type="EC" id="1.8.4.11"/>
    </reaction>
</comment>
<dbReference type="GO" id="GO:0033744">
    <property type="term" value="F:L-methionine:thioredoxin-disulfide S-oxidoreductase activity"/>
    <property type="evidence" value="ECO:0007669"/>
    <property type="project" value="RHEA"/>
</dbReference>
<evidence type="ECO:0000259" key="8">
    <source>
        <dbReference type="PROSITE" id="PS51790"/>
    </source>
</evidence>
<keyword evidence="2" id="KW-0511">Multifunctional enzyme</keyword>
<dbReference type="Gene3D" id="3.30.1060.10">
    <property type="entry name" value="Peptide methionine sulphoxide reductase MsrA"/>
    <property type="match status" value="1"/>
</dbReference>
<dbReference type="FunFam" id="2.170.150.20:FF:000003">
    <property type="entry name" value="Peptide methionine sulfoxide reductase MsrB"/>
    <property type="match status" value="1"/>
</dbReference>
<dbReference type="InterPro" id="IPR002569">
    <property type="entry name" value="Met_Sox_Rdtase_MsrA_dom"/>
</dbReference>
<dbReference type="HAMAP" id="MF_01401">
    <property type="entry name" value="MsrA"/>
    <property type="match status" value="1"/>
</dbReference>
<dbReference type="InterPro" id="IPR002579">
    <property type="entry name" value="Met_Sox_Rdtase_MsrB_dom"/>
</dbReference>
<dbReference type="SMR" id="A0A0H3BKX2"/>
<feature type="active site" evidence="7">
    <location>
        <position position="135"/>
    </location>
</feature>
<dbReference type="NCBIfam" id="NF004042">
    <property type="entry name" value="PRK05550.1"/>
    <property type="match status" value="1"/>
</dbReference>
<reference evidence="9 10" key="1">
    <citation type="journal article" date="2008" name="BMC Microbiol.">
        <title>Complete genome sequence of Treponema pallidum ssp. pallidum strain SS14 determined with oligonucleotide arrays.</title>
        <authorList>
            <person name="Matejkova P."/>
            <person name="Strouhal M."/>
            <person name="Smajs D."/>
            <person name="Norris S.J."/>
            <person name="Palzkill T."/>
            <person name="Petrosino J.F."/>
            <person name="Sodergren E."/>
            <person name="Norton J.E."/>
            <person name="Singh J."/>
            <person name="Richmond T.A."/>
            <person name="Molla M.N."/>
            <person name="Albert T.J."/>
            <person name="Weinstock G.M."/>
        </authorList>
    </citation>
    <scope>NUCLEOTIDE SEQUENCE [LARGE SCALE GENOMIC DNA]</scope>
    <source>
        <strain evidence="9 10">SS14</strain>
    </source>
</reference>
<dbReference type="Gene3D" id="2.170.150.20">
    <property type="entry name" value="Peptide methionine sulfoxide reductase"/>
    <property type="match status" value="1"/>
</dbReference>
<dbReference type="GO" id="GO:0033743">
    <property type="term" value="F:peptide-methionine (R)-S-oxide reductase activity"/>
    <property type="evidence" value="ECO:0007669"/>
    <property type="project" value="UniProtKB-EC"/>
</dbReference>
<comment type="similarity">
    <text evidence="7">Belongs to the MsrA Met sulfoxide reductase family.</text>
</comment>
<dbReference type="PROSITE" id="PS51790">
    <property type="entry name" value="MSRB"/>
    <property type="match status" value="1"/>
</dbReference>
<dbReference type="PANTHER" id="PTHR43774">
    <property type="entry name" value="PEPTIDE METHIONINE SULFOXIDE REDUCTASE"/>
    <property type="match status" value="1"/>
</dbReference>
<dbReference type="SUPFAM" id="SSF51316">
    <property type="entry name" value="Mss4-like"/>
    <property type="match status" value="1"/>
</dbReference>
<dbReference type="AlphaFoldDB" id="A0A0H3BKX2"/>
<organism evidence="9 10">
    <name type="scientific">Treponema pallidum subsp. pallidum (strain SS14)</name>
    <dbReference type="NCBI Taxonomy" id="455434"/>
    <lineage>
        <taxon>Bacteria</taxon>
        <taxon>Pseudomonadati</taxon>
        <taxon>Spirochaetota</taxon>
        <taxon>Spirochaetia</taxon>
        <taxon>Spirochaetales</taxon>
        <taxon>Treponemataceae</taxon>
        <taxon>Treponema</taxon>
    </lineage>
</organism>
<dbReference type="PATRIC" id="fig|243276.5.peg.677"/>
<dbReference type="EC" id="1.8.4.11" evidence="7"/>
<evidence type="ECO:0000313" key="9">
    <source>
        <dbReference type="EMBL" id="ACD71052.1"/>
    </source>
</evidence>
<proteinExistence type="inferred from homology"/>
<evidence type="ECO:0000256" key="5">
    <source>
        <dbReference type="ARBA" id="ARBA00048488"/>
    </source>
</evidence>
<dbReference type="Pfam" id="PF01641">
    <property type="entry name" value="SelR"/>
    <property type="match status" value="1"/>
</dbReference>
<dbReference type="NCBIfam" id="TIGR00357">
    <property type="entry name" value="peptide-methionine (R)-S-oxide reductase MsrB"/>
    <property type="match status" value="1"/>
</dbReference>
<dbReference type="SUPFAM" id="SSF55068">
    <property type="entry name" value="Peptide methionine sulfoxide reductase"/>
    <property type="match status" value="1"/>
</dbReference>
<dbReference type="Pfam" id="PF01625">
    <property type="entry name" value="PMSR"/>
    <property type="match status" value="1"/>
</dbReference>